<dbReference type="InterPro" id="IPR007219">
    <property type="entry name" value="XnlR_reg_dom"/>
</dbReference>
<name>A0A1E4T9Q7_9ASCO</name>
<feature type="region of interest" description="Disordered" evidence="6">
    <location>
        <begin position="1"/>
        <end position="39"/>
    </location>
</feature>
<evidence type="ECO:0000259" key="7">
    <source>
        <dbReference type="PROSITE" id="PS50048"/>
    </source>
</evidence>
<gene>
    <name evidence="8" type="ORF">CANCADRAFT_33054</name>
</gene>
<evidence type="ECO:0000256" key="5">
    <source>
        <dbReference type="ARBA" id="ARBA00023242"/>
    </source>
</evidence>
<feature type="compositionally biased region" description="Basic and acidic residues" evidence="6">
    <location>
        <begin position="617"/>
        <end position="626"/>
    </location>
</feature>
<evidence type="ECO:0000256" key="4">
    <source>
        <dbReference type="ARBA" id="ARBA00023163"/>
    </source>
</evidence>
<feature type="region of interest" description="Disordered" evidence="6">
    <location>
        <begin position="78"/>
        <end position="103"/>
    </location>
</feature>
<dbReference type="InterPro" id="IPR036864">
    <property type="entry name" value="Zn2-C6_fun-type_DNA-bd_sf"/>
</dbReference>
<feature type="compositionally biased region" description="Basic and acidic residues" evidence="6">
    <location>
        <begin position="667"/>
        <end position="676"/>
    </location>
</feature>
<dbReference type="InterPro" id="IPR050797">
    <property type="entry name" value="Carb_Metab_Trans_Reg"/>
</dbReference>
<dbReference type="GO" id="GO:0000981">
    <property type="term" value="F:DNA-binding transcription factor activity, RNA polymerase II-specific"/>
    <property type="evidence" value="ECO:0007669"/>
    <property type="project" value="InterPro"/>
</dbReference>
<evidence type="ECO:0000313" key="8">
    <source>
        <dbReference type="EMBL" id="ODV88469.1"/>
    </source>
</evidence>
<dbReference type="GO" id="GO:0003677">
    <property type="term" value="F:DNA binding"/>
    <property type="evidence" value="ECO:0007669"/>
    <property type="project" value="InterPro"/>
</dbReference>
<dbReference type="Pfam" id="PF04082">
    <property type="entry name" value="Fungal_trans"/>
    <property type="match status" value="1"/>
</dbReference>
<keyword evidence="5" id="KW-0539">Nucleus</keyword>
<dbReference type="PANTHER" id="PTHR31668:SF4">
    <property type="entry name" value="TRANSCRIPTIONAL ACTIVATOR PROTEIN DAL81"/>
    <property type="match status" value="1"/>
</dbReference>
<dbReference type="InterPro" id="IPR001138">
    <property type="entry name" value="Zn2Cys6_DnaBD"/>
</dbReference>
<dbReference type="PANTHER" id="PTHR31668">
    <property type="entry name" value="GLUCOSE TRANSPORT TRANSCRIPTION REGULATOR RGT1-RELATED-RELATED"/>
    <property type="match status" value="1"/>
</dbReference>
<dbReference type="AlphaFoldDB" id="A0A1E4T9Q7"/>
<feature type="region of interest" description="Disordered" evidence="6">
    <location>
        <begin position="602"/>
        <end position="676"/>
    </location>
</feature>
<feature type="compositionally biased region" description="Polar residues" evidence="6">
    <location>
        <begin position="22"/>
        <end position="31"/>
    </location>
</feature>
<dbReference type="OrthoDB" id="2264294at2759"/>
<dbReference type="SUPFAM" id="SSF57701">
    <property type="entry name" value="Zn2/Cys6 DNA-binding domain"/>
    <property type="match status" value="1"/>
</dbReference>
<dbReference type="GO" id="GO:0005634">
    <property type="term" value="C:nucleus"/>
    <property type="evidence" value="ECO:0007669"/>
    <property type="project" value="TreeGrafter"/>
</dbReference>
<dbReference type="Gene3D" id="4.10.240.10">
    <property type="entry name" value="Zn(2)-C6 fungal-type DNA-binding domain"/>
    <property type="match status" value="1"/>
</dbReference>
<feature type="compositionally biased region" description="Acidic residues" evidence="6">
    <location>
        <begin position="627"/>
        <end position="642"/>
    </location>
</feature>
<keyword evidence="1" id="KW-0479">Metal-binding</keyword>
<keyword evidence="4" id="KW-0804">Transcription</keyword>
<dbReference type="EMBL" id="KV453844">
    <property type="protein sequence ID" value="ODV88469.1"/>
    <property type="molecule type" value="Genomic_DNA"/>
</dbReference>
<accession>A0A1E4T9Q7</accession>
<feature type="compositionally biased region" description="Basic and acidic residues" evidence="6">
    <location>
        <begin position="646"/>
        <end position="659"/>
    </location>
</feature>
<dbReference type="Proteomes" id="UP000095023">
    <property type="component" value="Unassembled WGS sequence"/>
</dbReference>
<dbReference type="CDD" id="cd00067">
    <property type="entry name" value="GAL4"/>
    <property type="match status" value="1"/>
</dbReference>
<sequence>MAKRSLAKSHVSAQKEEDETESSQQTVSPSDSIKAKPVNRPCDMCRKRKSRCVFEDGKKDCILCRLRNQTCTFNAGPLPKRKKSSGPPIFESMTAEPSPTDKNISDYSEIKGYSLLKKTLGLQFPRCSALLGPTSSFEPKVLEHVKFDSLDEVEISPSVKFRRVAPSTVFIMEKDQYLDGYQELLQDCDAIERIVAPHGAALVDLYFRIIHPNYPILHREVFLEKYTRSYREFSPSLLAAVYMLALNWWDYDTTLAALPKPDVRALDSIALRTFSFVVQSPKLSTVQAGLLLLQRVRSGTSGNWALLSQVVAIAEELGLHLDCNNWKIPKWERGLRRRLAWAVWAEDKWGSLITGHSSRIGDSDWLVKKVQATDFREKTGPEEIRKTESADLETGRLLFKEFVGLSEIVGDIHDIFFSLKSLTTLVDVDSVLNAAEPVQARLRQWYKSLPECLHMNYEQSRMFSSTGYLHLAYFAAEIMLHRRIIQSLTALSPPDLVLACRNAARARVVAAIEFTKSLRKEHLEAFWHAQAAQHFALIGTFATLLMVTSSSTDEVEAYAVLVGEFRWALQISCRGFAPMEFALGRVNLMVSCLPTELRDRILQGGGSGHGPYTMHPESMRSDNSHDDDQDNNEDDEDDDDNSSDSSGDREAGNEDERQRHPAQLLRMNERNDKDSKYPAISMMNEPMNGLLIPYQNLNDNINYVETPSPGMDVYPSLHGSPILNEFPQHMPEEMASGSAHR</sequence>
<dbReference type="PROSITE" id="PS00463">
    <property type="entry name" value="ZN2_CY6_FUNGAL_1"/>
    <property type="match status" value="1"/>
</dbReference>
<keyword evidence="9" id="KW-1185">Reference proteome</keyword>
<feature type="domain" description="Zn(2)-C6 fungal-type" evidence="7">
    <location>
        <begin position="41"/>
        <end position="73"/>
    </location>
</feature>
<organism evidence="8 9">
    <name type="scientific">Tortispora caseinolytica NRRL Y-17796</name>
    <dbReference type="NCBI Taxonomy" id="767744"/>
    <lineage>
        <taxon>Eukaryota</taxon>
        <taxon>Fungi</taxon>
        <taxon>Dikarya</taxon>
        <taxon>Ascomycota</taxon>
        <taxon>Saccharomycotina</taxon>
        <taxon>Trigonopsidomycetes</taxon>
        <taxon>Trigonopsidales</taxon>
        <taxon>Trigonopsidaceae</taxon>
        <taxon>Tortispora</taxon>
    </lineage>
</organism>
<evidence type="ECO:0000256" key="6">
    <source>
        <dbReference type="SAM" id="MobiDB-lite"/>
    </source>
</evidence>
<keyword evidence="3" id="KW-0805">Transcription regulation</keyword>
<protein>
    <recommendedName>
        <fullName evidence="7">Zn(2)-C6 fungal-type domain-containing protein</fullName>
    </recommendedName>
</protein>
<evidence type="ECO:0000256" key="3">
    <source>
        <dbReference type="ARBA" id="ARBA00023015"/>
    </source>
</evidence>
<evidence type="ECO:0000256" key="2">
    <source>
        <dbReference type="ARBA" id="ARBA00022833"/>
    </source>
</evidence>
<dbReference type="CDD" id="cd12148">
    <property type="entry name" value="fungal_TF_MHR"/>
    <property type="match status" value="1"/>
</dbReference>
<proteinExistence type="predicted"/>
<dbReference type="SMART" id="SM00066">
    <property type="entry name" value="GAL4"/>
    <property type="match status" value="1"/>
</dbReference>
<evidence type="ECO:0000313" key="9">
    <source>
        <dbReference type="Proteomes" id="UP000095023"/>
    </source>
</evidence>
<reference evidence="9" key="1">
    <citation type="submission" date="2016-02" db="EMBL/GenBank/DDBJ databases">
        <title>Comparative genomics of biotechnologically important yeasts.</title>
        <authorList>
            <consortium name="DOE Joint Genome Institute"/>
            <person name="Riley R."/>
            <person name="Haridas S."/>
            <person name="Wolfe K.H."/>
            <person name="Lopes M.R."/>
            <person name="Hittinger C.T."/>
            <person name="Goker M."/>
            <person name="Salamov A."/>
            <person name="Wisecaver J."/>
            <person name="Long T.M."/>
            <person name="Aerts A.L."/>
            <person name="Barry K."/>
            <person name="Choi C."/>
            <person name="Clum A."/>
            <person name="Coughlan A.Y."/>
            <person name="Deshpande S."/>
            <person name="Douglass A.P."/>
            <person name="Hanson S.J."/>
            <person name="Klenk H.-P."/>
            <person name="Labutti K."/>
            <person name="Lapidus A."/>
            <person name="Lindquist E."/>
            <person name="Lipzen A."/>
            <person name="Meier-Kolthoff J.P."/>
            <person name="Ohm R.A."/>
            <person name="Otillar R.P."/>
            <person name="Pangilinan J."/>
            <person name="Peng Y."/>
            <person name="Rokas A."/>
            <person name="Rosa C.A."/>
            <person name="Scheuner C."/>
            <person name="Sibirny A.A."/>
            <person name="Slot J.C."/>
            <person name="Stielow J.B."/>
            <person name="Sun H."/>
            <person name="Kurtzman C.P."/>
            <person name="Blackwell M."/>
            <person name="Jeffries T.W."/>
            <person name="Grigoriev I.V."/>
        </authorList>
    </citation>
    <scope>NUCLEOTIDE SEQUENCE [LARGE SCALE GENOMIC DNA]</scope>
    <source>
        <strain evidence="9">NRRL Y-17796</strain>
    </source>
</reference>
<dbReference type="PROSITE" id="PS50048">
    <property type="entry name" value="ZN2_CY6_FUNGAL_2"/>
    <property type="match status" value="1"/>
</dbReference>
<dbReference type="GO" id="GO:0006351">
    <property type="term" value="P:DNA-templated transcription"/>
    <property type="evidence" value="ECO:0007669"/>
    <property type="project" value="InterPro"/>
</dbReference>
<evidence type="ECO:0000256" key="1">
    <source>
        <dbReference type="ARBA" id="ARBA00022723"/>
    </source>
</evidence>
<keyword evidence="2" id="KW-0862">Zinc</keyword>
<dbReference type="GO" id="GO:0008270">
    <property type="term" value="F:zinc ion binding"/>
    <property type="evidence" value="ECO:0007669"/>
    <property type="project" value="InterPro"/>
</dbReference>
<dbReference type="GO" id="GO:0001080">
    <property type="term" value="P:nitrogen catabolite activation of transcription from RNA polymerase II promoter"/>
    <property type="evidence" value="ECO:0007669"/>
    <property type="project" value="TreeGrafter"/>
</dbReference>